<evidence type="ECO:0000313" key="2">
    <source>
        <dbReference type="Proteomes" id="UP000032221"/>
    </source>
</evidence>
<dbReference type="Proteomes" id="UP000032221">
    <property type="component" value="Unassembled WGS sequence"/>
</dbReference>
<dbReference type="OrthoDB" id="4570418at2"/>
<name>A0A0D1JZ14_9MYCO</name>
<evidence type="ECO:0000313" key="1">
    <source>
        <dbReference type="EMBL" id="KIU17894.1"/>
    </source>
</evidence>
<dbReference type="PATRIC" id="fig|280871.6.peg.1331"/>
<dbReference type="RefSeq" id="WP_043984966.1">
    <property type="nucleotide sequence ID" value="NZ_JXST01000006.1"/>
</dbReference>
<reference evidence="1 2" key="1">
    <citation type="submission" date="2015-01" db="EMBL/GenBank/DDBJ databases">
        <title>Genome sequence of Mycobacterium llatzerense and Mycobacterium immunogenum recovered from brain abscess.</title>
        <authorList>
            <person name="Greninger A.L."/>
            <person name="Langelier C."/>
            <person name="Cunningham G."/>
            <person name="Chiu C.Y."/>
            <person name="Miller S."/>
        </authorList>
    </citation>
    <scope>NUCLEOTIDE SEQUENCE [LARGE SCALE GENOMIC DNA]</scope>
    <source>
        <strain evidence="1 2">CLUC14</strain>
    </source>
</reference>
<comment type="caution">
    <text evidence="1">The sequence shown here is derived from an EMBL/GenBank/DDBJ whole genome shotgun (WGS) entry which is preliminary data.</text>
</comment>
<dbReference type="EMBL" id="JXST01000006">
    <property type="protein sequence ID" value="KIU17894.1"/>
    <property type="molecule type" value="Genomic_DNA"/>
</dbReference>
<sequence>MSEFGWKVGTQDDLVYLEGRKTEPNGDYQVLSRGTLEPDPARGLAALLTKAADDSDRLHGRTPIHRPPASAQADEVGQLRAALATLVDPDDCQFDHHGDCQAHGFFDGPCGHAVAKELLAREENR</sequence>
<protein>
    <submittedName>
        <fullName evidence="1">Uncharacterized protein</fullName>
    </submittedName>
</protein>
<proteinExistence type="predicted"/>
<organism evidence="1 2">
    <name type="scientific">Mycolicibacterium llatzerense</name>
    <dbReference type="NCBI Taxonomy" id="280871"/>
    <lineage>
        <taxon>Bacteria</taxon>
        <taxon>Bacillati</taxon>
        <taxon>Actinomycetota</taxon>
        <taxon>Actinomycetes</taxon>
        <taxon>Mycobacteriales</taxon>
        <taxon>Mycobacteriaceae</taxon>
        <taxon>Mycolicibacterium</taxon>
    </lineage>
</organism>
<dbReference type="AlphaFoldDB" id="A0A0D1JZ14"/>
<accession>A0A0D1JZ14</accession>
<dbReference type="STRING" id="280871.TL10_06465"/>
<keyword evidence="2" id="KW-1185">Reference proteome</keyword>
<gene>
    <name evidence="1" type="ORF">TL10_06465</name>
</gene>